<dbReference type="EMBL" id="CP003639">
    <property type="protein sequence ID" value="AFM40609.1"/>
    <property type="molecule type" value="Genomic_DNA"/>
</dbReference>
<dbReference type="InterPro" id="IPR027417">
    <property type="entry name" value="P-loop_NTPase"/>
</dbReference>
<dbReference type="Proteomes" id="UP000002892">
    <property type="component" value="Chromosome"/>
</dbReference>
<dbReference type="REBASE" id="49201">
    <property type="entry name" value="DacSJ4ORF1605P"/>
</dbReference>
<sequence>MKLKFKQQKFQADAADAVCDIFSGQPNIAFAYRSDKEMMAAYEQATIIANSGFEGYCNQRVLLSDEVIKANLHKIQRKNQIKLSPKIEGRYNLTVEMETGVGKTYTYIKTMFELHKRYGWSKFIIVVPSVAIREGVYKTFEMTKDHFAEEYGTKIHYFIYDSKGLSKIARFASDCGIHVMIINSHAFNSRGKDVRRIHIKQDSFCSRRPIDVIAATNPILIIDEPQSVEGPATKERLKEFRPLLILRYSATHKTDSLYNLVYRLDALEAYHKRLVKKIAVKGISVTGTTASESYIFLEKINLFGDRSPTAILEFEIKTRRGVKKASRVIGEGYNLYVHSGGLEEYRGYIVSKINGLRKTVEFSNGVMIAVGEVMGSVNEEHLRRIQIRETIQSHFERESQLFNKGIKVLSLFFIDEVANYKKYDENGRAIHGEYAEIFEEEYQAVLKKSQQVFYEQDYLTYLMRITAEETHAGYFSVDKKNNRIIESKTRDKNEFISDDEDAYHLIMKDKERLLDLNEPVRFIFSHSALREGWDNPNVFQICTLKQSSSDIRKRQEVGRGLRLCVNQKGERMDIHELGEDVHEVNVLTVIANESYDSFVQDLQAEIRETAADLPAYPPQVMVPEDARSRYPGLTHPTLHKQIIEMKTFETLKSNLEVKSAYLVDFPDDEFVGKLIRSLDKSLKVPQICFQIEHAEIDYLESKETLQSGEVLRKTAGGTGKIDLAINKKVRYDLIGKIVESTGLTRNAVSLILQGIKKETFDQFQTNPEEFIIEASALINRQKAKMMIEHR</sequence>
<organism evidence="2 3">
    <name type="scientific">Desulfosporosinus acidiphilus (strain DSM 22704 / JCM 16185 / SJ4)</name>
    <dbReference type="NCBI Taxonomy" id="646529"/>
    <lineage>
        <taxon>Bacteria</taxon>
        <taxon>Bacillati</taxon>
        <taxon>Bacillota</taxon>
        <taxon>Clostridia</taxon>
        <taxon>Eubacteriales</taxon>
        <taxon>Desulfitobacteriaceae</taxon>
        <taxon>Desulfosporosinus</taxon>
    </lineage>
</organism>
<dbReference type="GO" id="GO:0003677">
    <property type="term" value="F:DNA binding"/>
    <property type="evidence" value="ECO:0007669"/>
    <property type="project" value="InterPro"/>
</dbReference>
<dbReference type="SUPFAM" id="SSF52540">
    <property type="entry name" value="P-loop containing nucleoside triphosphate hydrolases"/>
    <property type="match status" value="2"/>
</dbReference>
<dbReference type="GO" id="GO:0005524">
    <property type="term" value="F:ATP binding"/>
    <property type="evidence" value="ECO:0007669"/>
    <property type="project" value="InterPro"/>
</dbReference>
<dbReference type="eggNOG" id="COG3587">
    <property type="taxonomic scope" value="Bacteria"/>
</dbReference>
<dbReference type="HOGENOM" id="CLU_011799_0_0_9"/>
<dbReference type="STRING" id="646529.Desaci_1606"/>
<evidence type="ECO:0000313" key="3">
    <source>
        <dbReference type="Proteomes" id="UP000002892"/>
    </source>
</evidence>
<accession>I4D485</accession>
<dbReference type="Gene3D" id="3.40.50.300">
    <property type="entry name" value="P-loop containing nucleotide triphosphate hydrolases"/>
    <property type="match status" value="2"/>
</dbReference>
<keyword evidence="3" id="KW-1185">Reference proteome</keyword>
<keyword evidence="2" id="KW-0255">Endonuclease</keyword>
<evidence type="ECO:0000259" key="1">
    <source>
        <dbReference type="Pfam" id="PF04851"/>
    </source>
</evidence>
<keyword evidence="2" id="KW-0540">Nuclease</keyword>
<proteinExistence type="predicted"/>
<protein>
    <submittedName>
        <fullName evidence="2">Restriction endonuclease</fullName>
    </submittedName>
</protein>
<dbReference type="GO" id="GO:0016787">
    <property type="term" value="F:hydrolase activity"/>
    <property type="evidence" value="ECO:0007669"/>
    <property type="project" value="InterPro"/>
</dbReference>
<dbReference type="RefSeq" id="WP_014826616.1">
    <property type="nucleotide sequence ID" value="NC_018068.1"/>
</dbReference>
<evidence type="ECO:0000313" key="2">
    <source>
        <dbReference type="EMBL" id="AFM40609.1"/>
    </source>
</evidence>
<dbReference type="OrthoDB" id="9804145at2"/>
<name>I4D485_DESAJ</name>
<dbReference type="AlphaFoldDB" id="I4D485"/>
<dbReference type="KEGG" id="dai:Desaci_1606"/>
<dbReference type="Pfam" id="PF04851">
    <property type="entry name" value="ResIII"/>
    <property type="match status" value="1"/>
</dbReference>
<reference evidence="2 3" key="1">
    <citation type="journal article" date="2012" name="J. Bacteriol.">
        <title>Complete genome sequences of Desulfosporosinus orientis DSM765T, Desulfosporosinus youngiae DSM17734T, Desulfosporosinus meridiei DSM13257T, and Desulfosporosinus acidiphilus DSM22704T.</title>
        <authorList>
            <person name="Pester M."/>
            <person name="Brambilla E."/>
            <person name="Alazard D."/>
            <person name="Rattei T."/>
            <person name="Weinmaier T."/>
            <person name="Han J."/>
            <person name="Lucas S."/>
            <person name="Lapidus A."/>
            <person name="Cheng J.F."/>
            <person name="Goodwin L."/>
            <person name="Pitluck S."/>
            <person name="Peters L."/>
            <person name="Ovchinnikova G."/>
            <person name="Teshima H."/>
            <person name="Detter J.C."/>
            <person name="Han C.S."/>
            <person name="Tapia R."/>
            <person name="Land M.L."/>
            <person name="Hauser L."/>
            <person name="Kyrpides N.C."/>
            <person name="Ivanova N.N."/>
            <person name="Pagani I."/>
            <person name="Huntmann M."/>
            <person name="Wei C.L."/>
            <person name="Davenport K.W."/>
            <person name="Daligault H."/>
            <person name="Chain P.S."/>
            <person name="Chen A."/>
            <person name="Mavromatis K."/>
            <person name="Markowitz V."/>
            <person name="Szeto E."/>
            <person name="Mikhailova N."/>
            <person name="Pati A."/>
            <person name="Wagner M."/>
            <person name="Woyke T."/>
            <person name="Ollivier B."/>
            <person name="Klenk H.P."/>
            <person name="Spring S."/>
            <person name="Loy A."/>
        </authorList>
    </citation>
    <scope>NUCLEOTIDE SEQUENCE [LARGE SCALE GENOMIC DNA]</scope>
    <source>
        <strain evidence="3">DSM 22704 / JCM 16185 / SJ4</strain>
    </source>
</reference>
<gene>
    <name evidence="2" type="ordered locus">Desaci_1606</name>
</gene>
<feature type="domain" description="Helicase/UvrB N-terminal" evidence="1">
    <location>
        <begin position="76"/>
        <end position="252"/>
    </location>
</feature>
<dbReference type="InterPro" id="IPR006935">
    <property type="entry name" value="Helicase/UvrB_N"/>
</dbReference>
<keyword evidence="2" id="KW-0378">Hydrolase</keyword>
<dbReference type="GO" id="GO:0004519">
    <property type="term" value="F:endonuclease activity"/>
    <property type="evidence" value="ECO:0007669"/>
    <property type="project" value="UniProtKB-KW"/>
</dbReference>